<feature type="compositionally biased region" description="Pro residues" evidence="1">
    <location>
        <begin position="477"/>
        <end position="486"/>
    </location>
</feature>
<name>A0A2S6CA26_9PEZI</name>
<feature type="region of interest" description="Disordered" evidence="1">
    <location>
        <begin position="246"/>
        <end position="284"/>
    </location>
</feature>
<protein>
    <submittedName>
        <fullName evidence="2">Uncharacterized protein</fullName>
    </submittedName>
</protein>
<dbReference type="Proteomes" id="UP000237631">
    <property type="component" value="Unassembled WGS sequence"/>
</dbReference>
<feature type="compositionally biased region" description="Low complexity" evidence="1">
    <location>
        <begin position="38"/>
        <end position="48"/>
    </location>
</feature>
<feature type="compositionally biased region" description="Pro residues" evidence="1">
    <location>
        <begin position="384"/>
        <end position="395"/>
    </location>
</feature>
<feature type="compositionally biased region" description="Pro residues" evidence="1">
    <location>
        <begin position="494"/>
        <end position="504"/>
    </location>
</feature>
<keyword evidence="3" id="KW-1185">Reference proteome</keyword>
<feature type="compositionally biased region" description="Polar residues" evidence="1">
    <location>
        <begin position="399"/>
        <end position="415"/>
    </location>
</feature>
<evidence type="ECO:0000256" key="1">
    <source>
        <dbReference type="SAM" id="MobiDB-lite"/>
    </source>
</evidence>
<feature type="compositionally biased region" description="Low complexity" evidence="1">
    <location>
        <begin position="131"/>
        <end position="146"/>
    </location>
</feature>
<dbReference type="AlphaFoldDB" id="A0A2S6CA26"/>
<gene>
    <name evidence="2" type="ORF">CBER1_01842</name>
</gene>
<comment type="caution">
    <text evidence="2">The sequence shown here is derived from an EMBL/GenBank/DDBJ whole genome shotgun (WGS) entry which is preliminary data.</text>
</comment>
<feature type="region of interest" description="Disordered" evidence="1">
    <location>
        <begin position="32"/>
        <end position="157"/>
    </location>
</feature>
<accession>A0A2S6CA26</accession>
<feature type="region of interest" description="Disordered" evidence="1">
    <location>
        <begin position="297"/>
        <end position="331"/>
    </location>
</feature>
<feature type="compositionally biased region" description="Polar residues" evidence="1">
    <location>
        <begin position="70"/>
        <end position="82"/>
    </location>
</feature>
<organism evidence="2 3">
    <name type="scientific">Cercospora berteroae</name>
    <dbReference type="NCBI Taxonomy" id="357750"/>
    <lineage>
        <taxon>Eukaryota</taxon>
        <taxon>Fungi</taxon>
        <taxon>Dikarya</taxon>
        <taxon>Ascomycota</taxon>
        <taxon>Pezizomycotina</taxon>
        <taxon>Dothideomycetes</taxon>
        <taxon>Dothideomycetidae</taxon>
        <taxon>Mycosphaerellales</taxon>
        <taxon>Mycosphaerellaceae</taxon>
        <taxon>Cercospora</taxon>
    </lineage>
</organism>
<dbReference type="STRING" id="357750.A0A2S6CA26"/>
<feature type="compositionally biased region" description="Pro residues" evidence="1">
    <location>
        <begin position="459"/>
        <end position="471"/>
    </location>
</feature>
<dbReference type="EMBL" id="PNEN01000515">
    <property type="protein sequence ID" value="PPJ56578.1"/>
    <property type="molecule type" value="Genomic_DNA"/>
</dbReference>
<evidence type="ECO:0000313" key="3">
    <source>
        <dbReference type="Proteomes" id="UP000237631"/>
    </source>
</evidence>
<feature type="compositionally biased region" description="Basic and acidic residues" evidence="1">
    <location>
        <begin position="51"/>
        <end position="67"/>
    </location>
</feature>
<feature type="compositionally biased region" description="Acidic residues" evidence="1">
    <location>
        <begin position="84"/>
        <end position="98"/>
    </location>
</feature>
<sequence length="532" mass="56239">MVTEKLPGGGHTTYGKPTTYVVSSTHAYHDTHSALPYGHHSSGYGHHTSSSKHEPHHTWPTEYDPHHPTATHNTWPTETAENPSVEEPEQPFEPETPTEETPGAPEEAKPEEGDSTSPGIDDLLHRKRDAVAQASGSATAAQSTPSCPAPGSHDSQGRYSCNPAHQYPAGQICDLVDGCYFLRQPGPVVSVTASSYGSSSTGTAGNNPRCDNLFDQCRGAPDANRAFCASQYAECLGYNPFTENGSSATSSQATGTQGNGYGAATTTHAKPSTSKAKSSAPVYGTVPVYGTAPVSSGYTRPSSSAPHYGPPSVTSQTYQTQSVPYPSAQKNTTAPYYPTTMQTYRMPNTTALPPVTTSPAKNQTTPVQTYPVQTYPVQTNPVQSVPPSPPKPSIPYPNGTVTQPAPTYPVQSSVTPPVETHPVQPPIETHPVQPPVQTYPVQPPVETHPVQPPVETHPVQPPVQTYPPSQPPVETHPAPPAPPQPTYPAQSPASSPPTYAPPAPSITQYTGTASKKMASSLALVAVVFAFFF</sequence>
<feature type="region of interest" description="Disordered" evidence="1">
    <location>
        <begin position="378"/>
        <end position="504"/>
    </location>
</feature>
<feature type="compositionally biased region" description="Polar residues" evidence="1">
    <location>
        <begin position="312"/>
        <end position="331"/>
    </location>
</feature>
<feature type="compositionally biased region" description="Low complexity" evidence="1">
    <location>
        <begin position="246"/>
        <end position="256"/>
    </location>
</feature>
<evidence type="ECO:0000313" key="2">
    <source>
        <dbReference type="EMBL" id="PPJ56578.1"/>
    </source>
</evidence>
<feature type="compositionally biased region" description="Low complexity" evidence="1">
    <location>
        <begin position="263"/>
        <end position="281"/>
    </location>
</feature>
<dbReference type="OrthoDB" id="3650863at2759"/>
<proteinExistence type="predicted"/>
<reference evidence="3" key="1">
    <citation type="journal article" date="2017" name="bioRxiv">
        <title>Conservation of a gene cluster reveals novel cercosporin biosynthetic mechanisms and extends production to the genus Colletotrichum.</title>
        <authorList>
            <person name="de Jonge R."/>
            <person name="Ebert M.K."/>
            <person name="Huitt-Roehl C.R."/>
            <person name="Pal P."/>
            <person name="Suttle J.C."/>
            <person name="Spanner R.E."/>
            <person name="Neubauer J.D."/>
            <person name="Jurick W.M.II."/>
            <person name="Stott K.A."/>
            <person name="Secor G.A."/>
            <person name="Thomma B.P.H.J."/>
            <person name="Van de Peer Y."/>
            <person name="Townsend C.A."/>
            <person name="Bolton M.D."/>
        </authorList>
    </citation>
    <scope>NUCLEOTIDE SEQUENCE [LARGE SCALE GENOMIC DNA]</scope>
    <source>
        <strain evidence="3">CBS538.71</strain>
    </source>
</reference>